<dbReference type="Pfam" id="PF11011">
    <property type="entry name" value="DUF2849"/>
    <property type="match status" value="1"/>
</dbReference>
<dbReference type="AlphaFoldDB" id="A0A501XMD7"/>
<dbReference type="EMBL" id="VFSU01000021">
    <property type="protein sequence ID" value="TPE61852.1"/>
    <property type="molecule type" value="Genomic_DNA"/>
</dbReference>
<evidence type="ECO:0000313" key="1">
    <source>
        <dbReference type="EMBL" id="TPE61852.1"/>
    </source>
</evidence>
<dbReference type="InterPro" id="IPR021270">
    <property type="entry name" value="DUF2849"/>
</dbReference>
<proteinExistence type="predicted"/>
<organism evidence="1 2">
    <name type="scientific">Sandaracinobacter neustonicus</name>
    <dbReference type="NCBI Taxonomy" id="1715348"/>
    <lineage>
        <taxon>Bacteria</taxon>
        <taxon>Pseudomonadati</taxon>
        <taxon>Pseudomonadota</taxon>
        <taxon>Alphaproteobacteria</taxon>
        <taxon>Sphingomonadales</taxon>
        <taxon>Sphingosinicellaceae</taxon>
        <taxon>Sandaracinobacter</taxon>
    </lineage>
</organism>
<protein>
    <submittedName>
        <fullName evidence="1">DUF2849 domain-containing protein</fullName>
    </submittedName>
</protein>
<name>A0A501XMD7_9SPHN</name>
<dbReference type="Proteomes" id="UP000319897">
    <property type="component" value="Unassembled WGS sequence"/>
</dbReference>
<accession>A0A501XMD7</accession>
<reference evidence="1 2" key="1">
    <citation type="submission" date="2019-06" db="EMBL/GenBank/DDBJ databases">
        <authorList>
            <person name="Lee I."/>
            <person name="Jang G.I."/>
            <person name="Hwang C.Y."/>
        </authorList>
    </citation>
    <scope>NUCLEOTIDE SEQUENCE [LARGE SCALE GENOMIC DNA]</scope>
    <source>
        <strain evidence="1 2">PAMC 28131</strain>
    </source>
</reference>
<keyword evidence="2" id="KW-1185">Reference proteome</keyword>
<sequence>MKLLTANELLRGDVLWWNGSGWSLSIDDAVAVEDGEALIARETPAERVCDLALIDADKVDGRWRPMKIRERIRSFGPTVRADLAREGQDWH</sequence>
<comment type="caution">
    <text evidence="1">The sequence shown here is derived from an EMBL/GenBank/DDBJ whole genome shotgun (WGS) entry which is preliminary data.</text>
</comment>
<evidence type="ECO:0000313" key="2">
    <source>
        <dbReference type="Proteomes" id="UP000319897"/>
    </source>
</evidence>
<dbReference type="OrthoDB" id="9815695at2"/>
<gene>
    <name evidence="1" type="ORF">FJQ54_07680</name>
</gene>